<dbReference type="SUPFAM" id="SSF51556">
    <property type="entry name" value="Metallo-dependent hydrolases"/>
    <property type="match status" value="1"/>
</dbReference>
<dbReference type="InterPro" id="IPR051781">
    <property type="entry name" value="Metallo-dep_Hydrolase"/>
</dbReference>
<feature type="transmembrane region" description="Helical" evidence="2">
    <location>
        <begin position="77"/>
        <end position="96"/>
    </location>
</feature>
<dbReference type="InterPro" id="IPR011059">
    <property type="entry name" value="Metal-dep_hydrolase_composite"/>
</dbReference>
<gene>
    <name evidence="4" type="ORF">GPL21_33025</name>
</gene>
<keyword evidence="4" id="KW-0378">Hydrolase</keyword>
<name>A0A844T307_9BRAD</name>
<comment type="caution">
    <text evidence="4">The sequence shown here is derived from an EMBL/GenBank/DDBJ whole genome shotgun (WGS) entry which is preliminary data.</text>
</comment>
<dbReference type="Pfam" id="PF01979">
    <property type="entry name" value="Amidohydro_1"/>
    <property type="match status" value="1"/>
</dbReference>
<sequence>MPPRRCRRTCCNPGICSGSRPTASTRSRTRPRSDGRGAASNIRRGQQQRSNGSAPCGYLRAPAFAGLQRRLSMIGTWLRVTLFLIGSAIASVTAQAETIVLRGGTLYASADAEALPDAVIVMTDGVISAVGKSGDIQAPPDARVIDCGGKTIVAGFWNSHVHFTQKVWRNAGAAPAAALTQHMQEMLTRWGFTTVWDLGSDPSDTLPLRKRIAAGEVAGPNILLAGNIFPKGGHPVYIPREVQLPEVATPEEATKWARDWLAMGEDGIKLFTGAFMGDKPVVNMDPAIAKAAVDVAHAQGRLVFAHPQNKVGVETVIESGVDVLAHTTPGEPGYTADQLVRFKAQGTALVPTLSLFTTVVLDPNVTNRLVASTVNQLKQFSENGGTVLFGTDVGFTTLYDTTQEFQLMHRVLSGRQVLASLTTNPARFFKAAKKGRVEQGFDADLVVLDGDPLGDVGNLSKVSSTIRAGHVIYQKP</sequence>
<evidence type="ECO:0000256" key="1">
    <source>
        <dbReference type="SAM" id="MobiDB-lite"/>
    </source>
</evidence>
<evidence type="ECO:0000256" key="2">
    <source>
        <dbReference type="SAM" id="Phobius"/>
    </source>
</evidence>
<keyword evidence="2" id="KW-1133">Transmembrane helix</keyword>
<evidence type="ECO:0000313" key="5">
    <source>
        <dbReference type="Proteomes" id="UP000436468"/>
    </source>
</evidence>
<dbReference type="SUPFAM" id="SSF51338">
    <property type="entry name" value="Composite domain of metallo-dependent hydrolases"/>
    <property type="match status" value="1"/>
</dbReference>
<dbReference type="PANTHER" id="PTHR43135:SF3">
    <property type="entry name" value="ALPHA-D-RIBOSE 1-METHYLPHOSPHONATE 5-TRIPHOSPHATE DIPHOSPHATASE"/>
    <property type="match status" value="1"/>
</dbReference>
<dbReference type="PANTHER" id="PTHR43135">
    <property type="entry name" value="ALPHA-D-RIBOSE 1-METHYLPHOSPHONATE 5-TRIPHOSPHATE DIPHOSPHATASE"/>
    <property type="match status" value="1"/>
</dbReference>
<keyword evidence="5" id="KW-1185">Reference proteome</keyword>
<evidence type="ECO:0000313" key="4">
    <source>
        <dbReference type="EMBL" id="MVT69912.1"/>
    </source>
</evidence>
<feature type="compositionally biased region" description="Polar residues" evidence="1">
    <location>
        <begin position="43"/>
        <end position="53"/>
    </location>
</feature>
<keyword evidence="2" id="KW-0472">Membrane</keyword>
<dbReference type="GO" id="GO:0016810">
    <property type="term" value="F:hydrolase activity, acting on carbon-nitrogen (but not peptide) bonds"/>
    <property type="evidence" value="ECO:0007669"/>
    <property type="project" value="InterPro"/>
</dbReference>
<organism evidence="4 5">
    <name type="scientific">Bradyrhizobium pachyrhizi</name>
    <dbReference type="NCBI Taxonomy" id="280333"/>
    <lineage>
        <taxon>Bacteria</taxon>
        <taxon>Pseudomonadati</taxon>
        <taxon>Pseudomonadota</taxon>
        <taxon>Alphaproteobacteria</taxon>
        <taxon>Hyphomicrobiales</taxon>
        <taxon>Nitrobacteraceae</taxon>
        <taxon>Bradyrhizobium</taxon>
    </lineage>
</organism>
<evidence type="ECO:0000259" key="3">
    <source>
        <dbReference type="Pfam" id="PF01979"/>
    </source>
</evidence>
<feature type="domain" description="Amidohydrolase-related" evidence="3">
    <location>
        <begin position="151"/>
        <end position="471"/>
    </location>
</feature>
<dbReference type="AlphaFoldDB" id="A0A844T307"/>
<dbReference type="EMBL" id="WQNF01000035">
    <property type="protein sequence ID" value="MVT69912.1"/>
    <property type="molecule type" value="Genomic_DNA"/>
</dbReference>
<dbReference type="Gene3D" id="2.30.40.10">
    <property type="entry name" value="Urease, subunit C, domain 1"/>
    <property type="match status" value="1"/>
</dbReference>
<keyword evidence="2" id="KW-0812">Transmembrane</keyword>
<dbReference type="Proteomes" id="UP000436468">
    <property type="component" value="Unassembled WGS sequence"/>
</dbReference>
<accession>A0A844T307</accession>
<dbReference type="InterPro" id="IPR032466">
    <property type="entry name" value="Metal_Hydrolase"/>
</dbReference>
<dbReference type="Gene3D" id="3.20.20.140">
    <property type="entry name" value="Metal-dependent hydrolases"/>
    <property type="match status" value="1"/>
</dbReference>
<protein>
    <submittedName>
        <fullName evidence="4">Amidohydrolase family protein</fullName>
    </submittedName>
</protein>
<feature type="region of interest" description="Disordered" evidence="1">
    <location>
        <begin position="18"/>
        <end position="54"/>
    </location>
</feature>
<dbReference type="InterPro" id="IPR006680">
    <property type="entry name" value="Amidohydro-rel"/>
</dbReference>
<proteinExistence type="predicted"/>
<reference evidence="4 5" key="1">
    <citation type="submission" date="2019-12" db="EMBL/GenBank/DDBJ databases">
        <title>Draft genome sequences Bradyrhizobium cajani AMBPC1010, Bradyrhizobium pachyrhizi AMBPC1040 and Bradyrhizobium yuanmingense ALSPC3051, three plant growth promoting strains isolated from nodules of Cajanus cajan L. in Dominican Republic.</title>
        <authorList>
            <person name="Flores-Felix J.D."/>
            <person name="Araujo J."/>
            <person name="Diaz-Alcantara C."/>
            <person name="Gonzalez-Andres F."/>
            <person name="Velazquez E."/>
        </authorList>
    </citation>
    <scope>NUCLEOTIDE SEQUENCE [LARGE SCALE GENOMIC DNA]</scope>
    <source>
        <strain evidence="4 5">1040</strain>
    </source>
</reference>